<dbReference type="Gene3D" id="3.40.50.410">
    <property type="entry name" value="von Willebrand factor, type A domain"/>
    <property type="match status" value="1"/>
</dbReference>
<keyword evidence="1" id="KW-1003">Cell membrane</keyword>
<organism evidence="7 8">
    <name type="scientific">Pontibacter aydingkolensis</name>
    <dbReference type="NCBI Taxonomy" id="1911536"/>
    <lineage>
        <taxon>Bacteria</taxon>
        <taxon>Pseudomonadati</taxon>
        <taxon>Bacteroidota</taxon>
        <taxon>Cytophagia</taxon>
        <taxon>Cytophagales</taxon>
        <taxon>Hymenobacteraceae</taxon>
        <taxon>Pontibacter</taxon>
    </lineage>
</organism>
<evidence type="ECO:0000256" key="3">
    <source>
        <dbReference type="ARBA" id="ARBA00022989"/>
    </source>
</evidence>
<keyword evidence="4 5" id="KW-0472">Membrane</keyword>
<accession>A0ABS7CSS6</accession>
<dbReference type="InterPro" id="IPR036465">
    <property type="entry name" value="vWFA_dom_sf"/>
</dbReference>
<dbReference type="PANTHER" id="PTHR22550">
    <property type="entry name" value="SPORE GERMINATION PROTEIN"/>
    <property type="match status" value="1"/>
</dbReference>
<dbReference type="Proteomes" id="UP000813018">
    <property type="component" value="Unassembled WGS sequence"/>
</dbReference>
<gene>
    <name evidence="7" type="ORF">K0O23_07170</name>
</gene>
<feature type="transmembrane region" description="Helical" evidence="5">
    <location>
        <begin position="274"/>
        <end position="292"/>
    </location>
</feature>
<keyword evidence="3 5" id="KW-1133">Transmembrane helix</keyword>
<dbReference type="InterPro" id="IPR050768">
    <property type="entry name" value="UPF0353/GerABKA_families"/>
</dbReference>
<dbReference type="EMBL" id="JAHYXK010000004">
    <property type="protein sequence ID" value="MBW7466843.1"/>
    <property type="molecule type" value="Genomic_DNA"/>
</dbReference>
<dbReference type="Pfam" id="PF13519">
    <property type="entry name" value="VWA_2"/>
    <property type="match status" value="1"/>
</dbReference>
<keyword evidence="2 5" id="KW-0812">Transmembrane</keyword>
<dbReference type="SMART" id="SM00327">
    <property type="entry name" value="VWA"/>
    <property type="match status" value="1"/>
</dbReference>
<evidence type="ECO:0000256" key="2">
    <source>
        <dbReference type="ARBA" id="ARBA00022692"/>
    </source>
</evidence>
<dbReference type="SUPFAM" id="SSF53300">
    <property type="entry name" value="vWA-like"/>
    <property type="match status" value="1"/>
</dbReference>
<protein>
    <submittedName>
        <fullName evidence="7">VWA domain-containing protein</fullName>
    </submittedName>
</protein>
<dbReference type="RefSeq" id="WP_219876719.1">
    <property type="nucleotide sequence ID" value="NZ_JAHYXK010000004.1"/>
</dbReference>
<dbReference type="PROSITE" id="PS50234">
    <property type="entry name" value="VWFA"/>
    <property type="match status" value="1"/>
</dbReference>
<dbReference type="PANTHER" id="PTHR22550:SF5">
    <property type="entry name" value="LEUCINE ZIPPER PROTEIN 4"/>
    <property type="match status" value="1"/>
</dbReference>
<evidence type="ECO:0000259" key="6">
    <source>
        <dbReference type="PROSITE" id="PS50234"/>
    </source>
</evidence>
<reference evidence="7 8" key="1">
    <citation type="journal article" date="2016" name="Int. J. Syst. Evol. Microbiol.">
        <title>Pontibacter aydingkolensis sp. nov., isolated from soil of a salt lake.</title>
        <authorList>
            <person name="Osman G."/>
            <person name="Zhang T."/>
            <person name="Lou K."/>
            <person name="Gao Y."/>
            <person name="Chang W."/>
            <person name="Lin Q."/>
            <person name="Yang H.M."/>
            <person name="Huo X.D."/>
            <person name="Wang N."/>
        </authorList>
    </citation>
    <scope>NUCLEOTIDE SEQUENCE [LARGE SCALE GENOMIC DNA]</scope>
    <source>
        <strain evidence="7 8">KACC 19255</strain>
    </source>
</reference>
<feature type="domain" description="VWFA" evidence="6">
    <location>
        <begin position="57"/>
        <end position="192"/>
    </location>
</feature>
<sequence>MKLGKPDLVAKLLIGHSRHVLVFQFLLLLFALSFLITAITDPRISIEKPQTNTTQSNVIFLVDVSLSMLAEDVPPNRLEKAKYIISQTIAELTNAKVSIILFSGISYPLVPLTYDHSDVQNSLAAIQADILPVPGSSISEALKIATIMHNSNYANDNRFILISDGEDHTSDTETLLDSIANTGIRIYTIGIGTSLGSTIPLRRSSGKLVLKTDASGLPVKTHLKADVLKMIAERTGAEYITVHTTKGAVEFIRKAVVQNSTQEAYITAYYHRPLFQWLIGATLLLLLTEFFISKP</sequence>
<feature type="transmembrane region" description="Helical" evidence="5">
    <location>
        <begin position="20"/>
        <end position="39"/>
    </location>
</feature>
<proteinExistence type="predicted"/>
<evidence type="ECO:0000313" key="7">
    <source>
        <dbReference type="EMBL" id="MBW7466843.1"/>
    </source>
</evidence>
<keyword evidence="8" id="KW-1185">Reference proteome</keyword>
<evidence type="ECO:0000313" key="8">
    <source>
        <dbReference type="Proteomes" id="UP000813018"/>
    </source>
</evidence>
<comment type="caution">
    <text evidence="7">The sequence shown here is derived from an EMBL/GenBank/DDBJ whole genome shotgun (WGS) entry which is preliminary data.</text>
</comment>
<evidence type="ECO:0000256" key="4">
    <source>
        <dbReference type="ARBA" id="ARBA00023136"/>
    </source>
</evidence>
<evidence type="ECO:0000256" key="5">
    <source>
        <dbReference type="SAM" id="Phobius"/>
    </source>
</evidence>
<evidence type="ECO:0000256" key="1">
    <source>
        <dbReference type="ARBA" id="ARBA00022475"/>
    </source>
</evidence>
<dbReference type="InterPro" id="IPR002035">
    <property type="entry name" value="VWF_A"/>
</dbReference>
<name>A0ABS7CSS6_9BACT</name>